<comment type="caution">
    <text evidence="1">The sequence shown here is derived from an EMBL/GenBank/DDBJ whole genome shotgun (WGS) entry which is preliminary data.</text>
</comment>
<accession>A0AAX2H2I4</accession>
<reference evidence="1 2" key="1">
    <citation type="submission" date="2017-08" db="EMBL/GenBank/DDBJ databases">
        <authorList>
            <person name="Chaillou S."/>
        </authorList>
    </citation>
    <scope>NUCLEOTIDE SEQUENCE [LARGE SCALE GENOMIC DNA]</scope>
    <source>
        <strain evidence="1 2">MFPA15A1205</strain>
    </source>
</reference>
<sequence>MLLLNFTGVGKRLSGCCISLYMVGRARPTMAITSVIRIKVVAGSRCATKLIVDTRESDIVVPVR</sequence>
<dbReference type="AlphaFoldDB" id="A0AAX2H2I4"/>
<proteinExistence type="predicted"/>
<protein>
    <submittedName>
        <fullName evidence="1">Uncharacterized protein</fullName>
    </submittedName>
</protein>
<dbReference type="EMBL" id="OBKZ01000006">
    <property type="protein sequence ID" value="SOB49514.1"/>
    <property type="molecule type" value="Genomic_DNA"/>
</dbReference>
<dbReference type="Proteomes" id="UP000219564">
    <property type="component" value="Unassembled WGS sequence"/>
</dbReference>
<gene>
    <name evidence="1" type="ORF">PLUA15_140047</name>
</gene>
<evidence type="ECO:0000313" key="2">
    <source>
        <dbReference type="Proteomes" id="UP000219564"/>
    </source>
</evidence>
<organism evidence="1 2">
    <name type="scientific">Pseudomonas lundensis</name>
    <dbReference type="NCBI Taxonomy" id="86185"/>
    <lineage>
        <taxon>Bacteria</taxon>
        <taxon>Pseudomonadati</taxon>
        <taxon>Pseudomonadota</taxon>
        <taxon>Gammaproteobacteria</taxon>
        <taxon>Pseudomonadales</taxon>
        <taxon>Pseudomonadaceae</taxon>
        <taxon>Pseudomonas</taxon>
    </lineage>
</organism>
<name>A0AAX2H2I4_9PSED</name>
<evidence type="ECO:0000313" key="1">
    <source>
        <dbReference type="EMBL" id="SOB49514.1"/>
    </source>
</evidence>